<dbReference type="PANTHER" id="PTHR46322:SF1">
    <property type="entry name" value="PUROMYCIN-SENSITIVE AMINOPEPTIDASE"/>
    <property type="match status" value="1"/>
</dbReference>
<evidence type="ECO:0000256" key="6">
    <source>
        <dbReference type="ARBA" id="ARBA00022438"/>
    </source>
</evidence>
<dbReference type="InterPro" id="IPR024601">
    <property type="entry name" value="Peptidase_M1_pepN_C"/>
</dbReference>
<dbReference type="SUPFAM" id="SSF55486">
    <property type="entry name" value="Metalloproteases ('zincins'), catalytic domain"/>
    <property type="match status" value="1"/>
</dbReference>
<evidence type="ECO:0000256" key="12">
    <source>
        <dbReference type="ARBA" id="ARBA00059739"/>
    </source>
</evidence>
<dbReference type="FunFam" id="2.60.40.1730:FF:000005">
    <property type="entry name" value="Aminopeptidase N"/>
    <property type="match status" value="1"/>
</dbReference>
<dbReference type="InterPro" id="IPR035414">
    <property type="entry name" value="Peptidase_M1_pepN_Ig-like"/>
</dbReference>
<keyword evidence="7" id="KW-0645">Protease</keyword>
<feature type="domain" description="Peptidase M1 alanyl aminopeptidase C-terminal" evidence="16">
    <location>
        <begin position="574"/>
        <end position="896"/>
    </location>
</feature>
<dbReference type="InterPro" id="IPR014782">
    <property type="entry name" value="Peptidase_M1_dom"/>
</dbReference>
<evidence type="ECO:0000313" key="18">
    <source>
        <dbReference type="EMBL" id="SFH20054.1"/>
    </source>
</evidence>
<keyword evidence="9" id="KW-0378">Hydrolase</keyword>
<evidence type="ECO:0000256" key="9">
    <source>
        <dbReference type="ARBA" id="ARBA00022801"/>
    </source>
</evidence>
<gene>
    <name evidence="18" type="ORF">SAMN04487959_101206</name>
</gene>
<evidence type="ECO:0000256" key="10">
    <source>
        <dbReference type="ARBA" id="ARBA00022833"/>
    </source>
</evidence>
<feature type="domain" description="Peptidase M1 alanyl aminopeptidase Ig-like fold" evidence="15">
    <location>
        <begin position="462"/>
        <end position="568"/>
    </location>
</feature>
<evidence type="ECO:0000256" key="1">
    <source>
        <dbReference type="ARBA" id="ARBA00000098"/>
    </source>
</evidence>
<dbReference type="PRINTS" id="PR00756">
    <property type="entry name" value="ALADIPTASE"/>
</dbReference>
<evidence type="ECO:0000256" key="5">
    <source>
        <dbReference type="ARBA" id="ARBA00015611"/>
    </source>
</evidence>
<dbReference type="FunFam" id="3.30.2010.30:FF:000002">
    <property type="entry name" value="Putative aminopeptidase N"/>
    <property type="match status" value="1"/>
</dbReference>
<dbReference type="Proteomes" id="UP000199040">
    <property type="component" value="Unassembled WGS sequence"/>
</dbReference>
<dbReference type="Pfam" id="PF17432">
    <property type="entry name" value="DUF3458_C"/>
    <property type="match status" value="1"/>
</dbReference>
<dbReference type="InterPro" id="IPR038438">
    <property type="entry name" value="PepN_Ig-like_sf"/>
</dbReference>
<dbReference type="Gene3D" id="1.10.390.10">
    <property type="entry name" value="Neutral Protease Domain 2"/>
    <property type="match status" value="1"/>
</dbReference>
<dbReference type="AlphaFoldDB" id="A0A1I2Y2V8"/>
<dbReference type="Gene3D" id="2.60.40.1730">
    <property type="entry name" value="tricorn interacting facor f3 domain"/>
    <property type="match status" value="1"/>
</dbReference>
<accession>A0A1I2Y2V8</accession>
<dbReference type="Pfam" id="PF17900">
    <property type="entry name" value="Peptidase_M1_N"/>
    <property type="match status" value="1"/>
</dbReference>
<evidence type="ECO:0000256" key="2">
    <source>
        <dbReference type="ARBA" id="ARBA00001947"/>
    </source>
</evidence>
<keyword evidence="6 18" id="KW-0031">Aminopeptidase</keyword>
<name>A0A1I2Y2V8_9GAMM</name>
<dbReference type="Gene3D" id="3.30.2010.30">
    <property type="match status" value="1"/>
</dbReference>
<keyword evidence="19" id="KW-1185">Reference proteome</keyword>
<dbReference type="InterPro" id="IPR001930">
    <property type="entry name" value="Peptidase_M1"/>
</dbReference>
<dbReference type="EMBL" id="FOPY01000001">
    <property type="protein sequence ID" value="SFH20054.1"/>
    <property type="molecule type" value="Genomic_DNA"/>
</dbReference>
<keyword evidence="11" id="KW-0482">Metalloprotease</keyword>
<evidence type="ECO:0000259" key="17">
    <source>
        <dbReference type="Pfam" id="PF17900"/>
    </source>
</evidence>
<dbReference type="NCBIfam" id="TIGR02414">
    <property type="entry name" value="pepN_proteo"/>
    <property type="match status" value="1"/>
</dbReference>
<dbReference type="SUPFAM" id="SSF63737">
    <property type="entry name" value="Leukotriene A4 hydrolase N-terminal domain"/>
    <property type="match status" value="1"/>
</dbReference>
<proteinExistence type="inferred from homology"/>
<dbReference type="GO" id="GO:0016285">
    <property type="term" value="F:alanyl aminopeptidase activity"/>
    <property type="evidence" value="ECO:0007669"/>
    <property type="project" value="UniProtKB-EC"/>
</dbReference>
<dbReference type="RefSeq" id="WP_092842776.1">
    <property type="nucleotide sequence ID" value="NZ_FOPY01000001.1"/>
</dbReference>
<dbReference type="FunFam" id="2.60.40.1840:FF:000001">
    <property type="entry name" value="Aminopeptidase N"/>
    <property type="match status" value="1"/>
</dbReference>
<protein>
    <recommendedName>
        <fullName evidence="5 13">Aminopeptidase N</fullName>
        <ecNumber evidence="4 13">3.4.11.2</ecNumber>
    </recommendedName>
</protein>
<feature type="domain" description="Aminopeptidase N-like N-terminal" evidence="17">
    <location>
        <begin position="36"/>
        <end position="204"/>
    </location>
</feature>
<dbReference type="InterPro" id="IPR037144">
    <property type="entry name" value="Peptidase_M1_pepN_C_sf"/>
</dbReference>
<dbReference type="InterPro" id="IPR027268">
    <property type="entry name" value="Peptidase_M4/M1_CTD_sf"/>
</dbReference>
<dbReference type="Pfam" id="PF01433">
    <property type="entry name" value="Peptidase_M1"/>
    <property type="match status" value="1"/>
</dbReference>
<comment type="cofactor">
    <cofactor evidence="2">
        <name>Zn(2+)</name>
        <dbReference type="ChEBI" id="CHEBI:29105"/>
    </cofactor>
</comment>
<sequence length="897" mass="101555">MSDTRVSEEAEIKPVDAQPQPVYLKNYRPPAYRVTHTELKFDLSPTDTHVHAALHLERHPDSEPGLPLTLHGEKLSLERIAIDGQELQPGEYQVDDETLTITDAPDRLRLETEVVIDPQANTALEGLYLSNGMFCTQCEAEGFRRITYYLDRPDVMATFSTTVIGDQKQLPVLLSNGNPVERGELPDGKHFVTWEDPHPKPSYLFALVAGQLEKVEDRFTTMSGRDVTLQLWVEPENLDKTEHAMRSLKASMAWDEQTYGREYDLDLFMIVAVNDFNMGAMENKGLNIFNSAAVLTHPQTATDAAFQRVEGVVAHEYFHNWSGNRVTCRDWFQLSLKEGFTVFRDQNFSADMNSAPVKRIEDVSFLRTAQFAEDAGPTAHPVRPDHYIEISNFYTLTIYEKGSEIVRMLRNLLGWEAFRQGSDLYFERFDGQAVTIEDFVGCMAEVSGLDLDQFMRWYSQAGTPEIDAYGEYDYASAEYRLTLRQRTPATPGQPDKLPLHIPVRVGLVGTKSGEDLTLTLDTPDGKEDLGKDGVLHLREEEQTFVFTDVAEAPVPSLLRGFSAPVKLRFPYGREDLAFLLQNDSDDFNRWDAGQRLAMLALDDLIAAHRNGVEKVMDPRVTEAFRSLLIEPNDDKAVLAEMLTLPSEAYIAEQQPMVDVDAIHAARNFVKQSLAVALRDEFLALYQANRSDAPYAPDAEQIAQRSLKNVALSYLMSIEDEEGVELARQQFEAQHNMTDVRAALTLLVHSSRGDIADPALRAFGEKWAHDPLVMDQWFSVQVTRPQSDALERVKYLMDHPAFSLKNPNRVRALIGAFAGQNRVNFHRLDGEGYRLLADVVIELNRLNPEIAARIITPLTRWQRFDEQRQALMKAELERIRAEELSPNVYEVVEKALAN</sequence>
<dbReference type="GO" id="GO:0008270">
    <property type="term" value="F:zinc ion binding"/>
    <property type="evidence" value="ECO:0007669"/>
    <property type="project" value="InterPro"/>
</dbReference>
<organism evidence="18 19">
    <name type="scientific">Modicisalibacter xianhensis</name>
    <dbReference type="NCBI Taxonomy" id="442341"/>
    <lineage>
        <taxon>Bacteria</taxon>
        <taxon>Pseudomonadati</taxon>
        <taxon>Pseudomonadota</taxon>
        <taxon>Gammaproteobacteria</taxon>
        <taxon>Oceanospirillales</taxon>
        <taxon>Halomonadaceae</taxon>
        <taxon>Modicisalibacter</taxon>
    </lineage>
</organism>
<evidence type="ECO:0000313" key="19">
    <source>
        <dbReference type="Proteomes" id="UP000199040"/>
    </source>
</evidence>
<evidence type="ECO:0000256" key="13">
    <source>
        <dbReference type="NCBIfam" id="TIGR02414"/>
    </source>
</evidence>
<evidence type="ECO:0000259" key="14">
    <source>
        <dbReference type="Pfam" id="PF01433"/>
    </source>
</evidence>
<dbReference type="CDD" id="cd09600">
    <property type="entry name" value="M1_APN"/>
    <property type="match status" value="1"/>
</dbReference>
<keyword evidence="10" id="KW-0862">Zinc</keyword>
<dbReference type="InterPro" id="IPR045357">
    <property type="entry name" value="Aminopeptidase_N-like_N"/>
</dbReference>
<comment type="similarity">
    <text evidence="3">Belongs to the peptidase M1 family.</text>
</comment>
<dbReference type="EC" id="3.4.11.2" evidence="4 13"/>
<dbReference type="Gene3D" id="2.60.40.1840">
    <property type="match status" value="1"/>
</dbReference>
<evidence type="ECO:0000256" key="8">
    <source>
        <dbReference type="ARBA" id="ARBA00022723"/>
    </source>
</evidence>
<dbReference type="GO" id="GO:0008237">
    <property type="term" value="F:metallopeptidase activity"/>
    <property type="evidence" value="ECO:0007669"/>
    <property type="project" value="UniProtKB-UniRule"/>
</dbReference>
<evidence type="ECO:0000256" key="7">
    <source>
        <dbReference type="ARBA" id="ARBA00022670"/>
    </source>
</evidence>
<dbReference type="STRING" id="442341.SAMN04487959_101206"/>
<evidence type="ECO:0000256" key="4">
    <source>
        <dbReference type="ARBA" id="ARBA00012564"/>
    </source>
</evidence>
<evidence type="ECO:0000256" key="11">
    <source>
        <dbReference type="ARBA" id="ARBA00023049"/>
    </source>
</evidence>
<dbReference type="InterPro" id="IPR012779">
    <property type="entry name" value="Peptidase_M1_pepN"/>
</dbReference>
<evidence type="ECO:0000256" key="3">
    <source>
        <dbReference type="ARBA" id="ARBA00010136"/>
    </source>
</evidence>
<keyword evidence="8" id="KW-0479">Metal-binding</keyword>
<evidence type="ECO:0000259" key="15">
    <source>
        <dbReference type="Pfam" id="PF11940"/>
    </source>
</evidence>
<evidence type="ECO:0000259" key="16">
    <source>
        <dbReference type="Pfam" id="PF17432"/>
    </source>
</evidence>
<comment type="catalytic activity">
    <reaction evidence="1">
        <text>Release of an N-terminal amino acid, Xaa-|-Yaa- from a peptide, amide or arylamide. Xaa is preferably Ala, but may be most amino acids including Pro (slow action). When a terminal hydrophobic residue is followed by a prolyl residue, the two may be released as an intact Xaa-Pro dipeptide.</text>
        <dbReference type="EC" id="3.4.11.2"/>
    </reaction>
</comment>
<dbReference type="GO" id="GO:0006508">
    <property type="term" value="P:proteolysis"/>
    <property type="evidence" value="ECO:0007669"/>
    <property type="project" value="UniProtKB-UniRule"/>
</dbReference>
<feature type="domain" description="Peptidase M1 membrane alanine aminopeptidase" evidence="14">
    <location>
        <begin position="244"/>
        <end position="457"/>
    </location>
</feature>
<reference evidence="18 19" key="1">
    <citation type="submission" date="2016-10" db="EMBL/GenBank/DDBJ databases">
        <authorList>
            <person name="de Groot N.N."/>
        </authorList>
    </citation>
    <scope>NUCLEOTIDE SEQUENCE [LARGE SCALE GENOMIC DNA]</scope>
    <source>
        <strain evidence="18 19">CGMCC 1.6848</strain>
    </source>
</reference>
<comment type="function">
    <text evidence="12">Aminopeptidase N is involved in the degradation of intracellular peptides generated by protein breakdown during normal growth as well as in response to nutrient starvation.</text>
</comment>
<dbReference type="InterPro" id="IPR042097">
    <property type="entry name" value="Aminopeptidase_N-like_N_sf"/>
</dbReference>
<dbReference type="Pfam" id="PF11940">
    <property type="entry name" value="DUF3458"/>
    <property type="match status" value="1"/>
</dbReference>
<dbReference type="Gene3D" id="1.25.50.10">
    <property type="entry name" value="Peptidase M1, alanyl aminopeptidase, C-terminal domain"/>
    <property type="match status" value="1"/>
</dbReference>
<dbReference type="PANTHER" id="PTHR46322">
    <property type="entry name" value="PUROMYCIN-SENSITIVE AMINOPEPTIDASE"/>
    <property type="match status" value="1"/>
</dbReference>